<dbReference type="PROSITE" id="PS50995">
    <property type="entry name" value="HTH_MARR_2"/>
    <property type="match status" value="1"/>
</dbReference>
<evidence type="ECO:0000256" key="1">
    <source>
        <dbReference type="ARBA" id="ARBA00023015"/>
    </source>
</evidence>
<dbReference type="Gene3D" id="1.10.10.10">
    <property type="entry name" value="Winged helix-like DNA-binding domain superfamily/Winged helix DNA-binding domain"/>
    <property type="match status" value="1"/>
</dbReference>
<dbReference type="Pfam" id="PF12802">
    <property type="entry name" value="MarR_2"/>
    <property type="match status" value="1"/>
</dbReference>
<dbReference type="GO" id="GO:0003700">
    <property type="term" value="F:DNA-binding transcription factor activity"/>
    <property type="evidence" value="ECO:0007669"/>
    <property type="project" value="InterPro"/>
</dbReference>
<dbReference type="InterPro" id="IPR039422">
    <property type="entry name" value="MarR/SlyA-like"/>
</dbReference>
<evidence type="ECO:0000313" key="5">
    <source>
        <dbReference type="EMBL" id="RKS79808.1"/>
    </source>
</evidence>
<dbReference type="EMBL" id="RBWU01000001">
    <property type="protein sequence ID" value="RKS79808.1"/>
    <property type="molecule type" value="Genomic_DNA"/>
</dbReference>
<sequence>MSSMGSNQDVGDKTVDALERLTVAYRAFGQQVAGAERLSPLQAQLLALLAAGPPPEARVDALHRELQVSQPTVSDAITALISKGLVTRHPDSTDRRRHRLSLTPAGRETADGIAARRGELVSVVDALPVEVRETVLNSLLILIERFHRAGIIAVARTCLTCRFHELHGGDHHCALLNMHLDAGDLRVNCPEHQPTSA</sequence>
<evidence type="ECO:0000256" key="3">
    <source>
        <dbReference type="ARBA" id="ARBA00023163"/>
    </source>
</evidence>
<gene>
    <name evidence="5" type="ORF">BZB76_1287</name>
</gene>
<feature type="domain" description="HTH marR-type" evidence="4">
    <location>
        <begin position="11"/>
        <end position="148"/>
    </location>
</feature>
<comment type="caution">
    <text evidence="5">The sequence shown here is derived from an EMBL/GenBank/DDBJ whole genome shotgun (WGS) entry which is preliminary data.</text>
</comment>
<dbReference type="InterPro" id="IPR036388">
    <property type="entry name" value="WH-like_DNA-bd_sf"/>
</dbReference>
<dbReference type="PANTHER" id="PTHR33164">
    <property type="entry name" value="TRANSCRIPTIONAL REGULATOR, MARR FAMILY"/>
    <property type="match status" value="1"/>
</dbReference>
<reference evidence="5 6" key="1">
    <citation type="submission" date="2018-10" db="EMBL/GenBank/DDBJ databases">
        <title>Genomic Encyclopedia of Archaeal and Bacterial Type Strains, Phase II (KMG-II): from individual species to whole genera.</title>
        <authorList>
            <person name="Goeker M."/>
        </authorList>
    </citation>
    <scope>NUCLEOTIDE SEQUENCE [LARGE SCALE GENOMIC DNA]</scope>
    <source>
        <strain evidence="5 6">DSM 43383</strain>
    </source>
</reference>
<evidence type="ECO:0000259" key="4">
    <source>
        <dbReference type="PROSITE" id="PS50995"/>
    </source>
</evidence>
<keyword evidence="2 5" id="KW-0238">DNA-binding</keyword>
<proteinExistence type="predicted"/>
<protein>
    <submittedName>
        <fullName evidence="5">DNA-binding MarR family transcriptional regulator</fullName>
    </submittedName>
</protein>
<name>A0A495R0H6_9ACTN</name>
<keyword evidence="1" id="KW-0805">Transcription regulation</keyword>
<dbReference type="InterPro" id="IPR000835">
    <property type="entry name" value="HTH_MarR-typ"/>
</dbReference>
<dbReference type="Proteomes" id="UP000274601">
    <property type="component" value="Unassembled WGS sequence"/>
</dbReference>
<organism evidence="5 6">
    <name type="scientific">Actinomadura pelletieri DSM 43383</name>
    <dbReference type="NCBI Taxonomy" id="1120940"/>
    <lineage>
        <taxon>Bacteria</taxon>
        <taxon>Bacillati</taxon>
        <taxon>Actinomycetota</taxon>
        <taxon>Actinomycetes</taxon>
        <taxon>Streptosporangiales</taxon>
        <taxon>Thermomonosporaceae</taxon>
        <taxon>Actinomadura</taxon>
    </lineage>
</organism>
<keyword evidence="6" id="KW-1185">Reference proteome</keyword>
<dbReference type="AlphaFoldDB" id="A0A495R0H6"/>
<dbReference type="GO" id="GO:0003677">
    <property type="term" value="F:DNA binding"/>
    <property type="evidence" value="ECO:0007669"/>
    <property type="project" value="UniProtKB-KW"/>
</dbReference>
<dbReference type="PANTHER" id="PTHR33164:SF43">
    <property type="entry name" value="HTH-TYPE TRANSCRIPTIONAL REPRESSOR YETL"/>
    <property type="match status" value="1"/>
</dbReference>
<dbReference type="SUPFAM" id="SSF46785">
    <property type="entry name" value="Winged helix' DNA-binding domain"/>
    <property type="match status" value="1"/>
</dbReference>
<evidence type="ECO:0000256" key="2">
    <source>
        <dbReference type="ARBA" id="ARBA00023125"/>
    </source>
</evidence>
<accession>A0A495R0H6</accession>
<dbReference type="PROSITE" id="PS01117">
    <property type="entry name" value="HTH_MARR_1"/>
    <property type="match status" value="1"/>
</dbReference>
<keyword evidence="3" id="KW-0804">Transcription</keyword>
<evidence type="ECO:0000313" key="6">
    <source>
        <dbReference type="Proteomes" id="UP000274601"/>
    </source>
</evidence>
<dbReference type="SMART" id="SM00347">
    <property type="entry name" value="HTH_MARR"/>
    <property type="match status" value="1"/>
</dbReference>
<dbReference type="InterPro" id="IPR023187">
    <property type="entry name" value="Tscrpt_reg_MarR-type_CS"/>
</dbReference>
<dbReference type="InterPro" id="IPR036390">
    <property type="entry name" value="WH_DNA-bd_sf"/>
</dbReference>
<dbReference type="GO" id="GO:0006950">
    <property type="term" value="P:response to stress"/>
    <property type="evidence" value="ECO:0007669"/>
    <property type="project" value="TreeGrafter"/>
</dbReference>